<evidence type="ECO:0000259" key="2">
    <source>
        <dbReference type="PROSITE" id="PS50022"/>
    </source>
</evidence>
<dbReference type="SUPFAM" id="SSF49785">
    <property type="entry name" value="Galactose-binding domain-like"/>
    <property type="match status" value="1"/>
</dbReference>
<keyword evidence="1" id="KW-0732">Signal</keyword>
<reference evidence="3" key="1">
    <citation type="submission" date="2020-08" db="EMBL/GenBank/DDBJ databases">
        <title>Multicomponent nature underlies the extraordinary mechanical properties of spider dragline silk.</title>
        <authorList>
            <person name="Kono N."/>
            <person name="Nakamura H."/>
            <person name="Mori M."/>
            <person name="Yoshida Y."/>
            <person name="Ohtoshi R."/>
            <person name="Malay A.D."/>
            <person name="Moran D.A.P."/>
            <person name="Tomita M."/>
            <person name="Numata K."/>
            <person name="Arakawa K."/>
        </authorList>
    </citation>
    <scope>NUCLEOTIDE SEQUENCE</scope>
</reference>
<evidence type="ECO:0000313" key="3">
    <source>
        <dbReference type="EMBL" id="GFU46724.1"/>
    </source>
</evidence>
<proteinExistence type="predicted"/>
<feature type="non-terminal residue" evidence="3">
    <location>
        <position position="90"/>
    </location>
</feature>
<dbReference type="PROSITE" id="PS51257">
    <property type="entry name" value="PROKAR_LIPOPROTEIN"/>
    <property type="match status" value="1"/>
</dbReference>
<organism evidence="3 4">
    <name type="scientific">Nephila pilipes</name>
    <name type="common">Giant wood spider</name>
    <name type="synonym">Nephila maculata</name>
    <dbReference type="NCBI Taxonomy" id="299642"/>
    <lineage>
        <taxon>Eukaryota</taxon>
        <taxon>Metazoa</taxon>
        <taxon>Ecdysozoa</taxon>
        <taxon>Arthropoda</taxon>
        <taxon>Chelicerata</taxon>
        <taxon>Arachnida</taxon>
        <taxon>Araneae</taxon>
        <taxon>Araneomorphae</taxon>
        <taxon>Entelegynae</taxon>
        <taxon>Araneoidea</taxon>
        <taxon>Nephilidae</taxon>
        <taxon>Nephila</taxon>
    </lineage>
</organism>
<name>A0A8X6R0I4_NEPPI</name>
<accession>A0A8X6R0I4</accession>
<evidence type="ECO:0000256" key="1">
    <source>
        <dbReference type="SAM" id="SignalP"/>
    </source>
</evidence>
<dbReference type="InterPro" id="IPR008979">
    <property type="entry name" value="Galactose-bd-like_sf"/>
</dbReference>
<feature type="domain" description="F5/8 type C" evidence="2">
    <location>
        <begin position="25"/>
        <end position="90"/>
    </location>
</feature>
<dbReference type="EMBL" id="BMAW01086272">
    <property type="protein sequence ID" value="GFU46724.1"/>
    <property type="molecule type" value="Genomic_DNA"/>
</dbReference>
<protein>
    <submittedName>
        <fullName evidence="3">Lactadherin</fullName>
    </submittedName>
</protein>
<dbReference type="OrthoDB" id="6262482at2759"/>
<keyword evidence="4" id="KW-1185">Reference proteome</keyword>
<feature type="signal peptide" evidence="1">
    <location>
        <begin position="1"/>
        <end position="20"/>
    </location>
</feature>
<dbReference type="Gene3D" id="2.60.120.260">
    <property type="entry name" value="Galactose-binding domain-like"/>
    <property type="match status" value="1"/>
</dbReference>
<gene>
    <name evidence="3" type="primary">Mfge8_1</name>
    <name evidence="3" type="ORF">NPIL_424171</name>
</gene>
<comment type="caution">
    <text evidence="3">The sequence shown here is derived from an EMBL/GenBank/DDBJ whole genome shotgun (WGS) entry which is preliminary data.</text>
</comment>
<feature type="chain" id="PRO_5036502247" evidence="1">
    <location>
        <begin position="21"/>
        <end position="90"/>
    </location>
</feature>
<dbReference type="Proteomes" id="UP000887013">
    <property type="component" value="Unassembled WGS sequence"/>
</dbReference>
<dbReference type="PROSITE" id="PS50022">
    <property type="entry name" value="FA58C_3"/>
    <property type="match status" value="1"/>
</dbReference>
<dbReference type="InterPro" id="IPR000421">
    <property type="entry name" value="FA58C"/>
</dbReference>
<sequence length="90" mass="9895">MLKTFLWIIIQCSLSSLCFGSATGCSSPLGLMTGAVQDWQISVSSMADHRKDPGCHMRYARIYQPPGRAWCASRKAAMEWIQVDLGVSAI</sequence>
<dbReference type="AlphaFoldDB" id="A0A8X6R0I4"/>
<evidence type="ECO:0000313" key="4">
    <source>
        <dbReference type="Proteomes" id="UP000887013"/>
    </source>
</evidence>